<name>A0A3P3XTJ5_9SPIR</name>
<feature type="region of interest" description="Disordered" evidence="1">
    <location>
        <begin position="75"/>
        <end position="97"/>
    </location>
</feature>
<protein>
    <submittedName>
        <fullName evidence="2">Uncharacterized protein</fullName>
    </submittedName>
</protein>
<organism evidence="2">
    <name type="scientific">uncultured spirochete</name>
    <dbReference type="NCBI Taxonomy" id="156406"/>
    <lineage>
        <taxon>Bacteria</taxon>
        <taxon>Pseudomonadati</taxon>
        <taxon>Spirochaetota</taxon>
        <taxon>Spirochaetia</taxon>
        <taxon>Spirochaetales</taxon>
        <taxon>environmental samples</taxon>
    </lineage>
</organism>
<gene>
    <name evidence="2" type="ORF">SPIRO4BDMA_70020</name>
</gene>
<reference evidence="2" key="1">
    <citation type="submission" date="2017-02" db="EMBL/GenBank/DDBJ databases">
        <authorList>
            <person name="Regsiter A."/>
            <person name="William W."/>
        </authorList>
    </citation>
    <scope>NUCLEOTIDE SEQUENCE</scope>
    <source>
        <strain evidence="2">BdmA 4</strain>
    </source>
</reference>
<dbReference type="AlphaFoldDB" id="A0A3P3XTJ5"/>
<feature type="compositionally biased region" description="Basic residues" evidence="1">
    <location>
        <begin position="88"/>
        <end position="97"/>
    </location>
</feature>
<dbReference type="EMBL" id="FWDO01000007">
    <property type="protein sequence ID" value="SLM19598.1"/>
    <property type="molecule type" value="Genomic_DNA"/>
</dbReference>
<proteinExistence type="predicted"/>
<accession>A0A3P3XTJ5</accession>
<evidence type="ECO:0000256" key="1">
    <source>
        <dbReference type="SAM" id="MobiDB-lite"/>
    </source>
</evidence>
<sequence length="97" mass="10711">MFDKMKKAPVLRLFISGTIGSQILIETLDVFGIVSTAGIAPTADFSRRGIIENLTCPDTILFAEVLYLARDRTAAPRSVADAGELRHSHQVNRRRRG</sequence>
<evidence type="ECO:0000313" key="2">
    <source>
        <dbReference type="EMBL" id="SLM19598.1"/>
    </source>
</evidence>